<gene>
    <name evidence="3" type="ORF">AVDCRST_MAG07-916</name>
</gene>
<evidence type="ECO:0000256" key="2">
    <source>
        <dbReference type="SAM" id="Phobius"/>
    </source>
</evidence>
<feature type="transmembrane region" description="Helical" evidence="2">
    <location>
        <begin position="88"/>
        <end position="105"/>
    </location>
</feature>
<dbReference type="InterPro" id="IPR036259">
    <property type="entry name" value="MFS_trans_sf"/>
</dbReference>
<evidence type="ECO:0000256" key="1">
    <source>
        <dbReference type="SAM" id="MobiDB-lite"/>
    </source>
</evidence>
<keyword evidence="2" id="KW-0812">Transmembrane</keyword>
<dbReference type="EMBL" id="CADCUB010000047">
    <property type="protein sequence ID" value="CAA9315965.1"/>
    <property type="molecule type" value="Genomic_DNA"/>
</dbReference>
<keyword evidence="2" id="KW-1133">Transmembrane helix</keyword>
<protein>
    <recommendedName>
        <fullName evidence="4">Major facilitator superfamily (MFS) profile domain-containing protein</fullName>
    </recommendedName>
</protein>
<proteinExistence type="predicted"/>
<organism evidence="3">
    <name type="scientific">uncultured Frankineae bacterium</name>
    <dbReference type="NCBI Taxonomy" id="437475"/>
    <lineage>
        <taxon>Bacteria</taxon>
        <taxon>Bacillati</taxon>
        <taxon>Actinomycetota</taxon>
        <taxon>Actinomycetes</taxon>
        <taxon>Frankiales</taxon>
        <taxon>environmental samples</taxon>
    </lineage>
</organism>
<keyword evidence="2" id="KW-0472">Membrane</keyword>
<feature type="region of interest" description="Disordered" evidence="1">
    <location>
        <begin position="125"/>
        <end position="178"/>
    </location>
</feature>
<evidence type="ECO:0000313" key="3">
    <source>
        <dbReference type="EMBL" id="CAA9315965.1"/>
    </source>
</evidence>
<name>A0A6J4KVA7_9ACTN</name>
<dbReference type="SUPFAM" id="SSF103473">
    <property type="entry name" value="MFS general substrate transporter"/>
    <property type="match status" value="1"/>
</dbReference>
<evidence type="ECO:0008006" key="4">
    <source>
        <dbReference type="Google" id="ProtNLM"/>
    </source>
</evidence>
<dbReference type="AlphaFoldDB" id="A0A6J4KVA7"/>
<reference evidence="3" key="1">
    <citation type="submission" date="2020-02" db="EMBL/GenBank/DDBJ databases">
        <authorList>
            <person name="Meier V. D."/>
        </authorList>
    </citation>
    <scope>NUCLEOTIDE SEQUENCE</scope>
    <source>
        <strain evidence="3">AVDCRST_MAG07</strain>
    </source>
</reference>
<sequence>MAGLTLLSGLCLLGVAGAETVVLAAAAYAGFYLANAASWPLLHAVLHGRVGASGRATALSASSLSLMIGGGAADLLNPRLVAVAGRPAAYVTAGVVCALAALLALRLPASREQGASADEALHPGHDLVGGVLSRDPGAQGQQLRRSPSRLMPSQPASIVAPRTSTSSTWPERRPPRAPAVRTWRNGIRGAPRRASLALVLCGPGAAT</sequence>
<accession>A0A6J4KVA7</accession>